<dbReference type="GO" id="GO:0009063">
    <property type="term" value="P:amino acid catabolic process"/>
    <property type="evidence" value="ECO:0007669"/>
    <property type="project" value="TreeGrafter"/>
</dbReference>
<dbReference type="Gene3D" id="1.10.10.1620">
    <property type="match status" value="1"/>
</dbReference>
<dbReference type="OrthoDB" id="7777654at2759"/>
<dbReference type="GO" id="GO:0001716">
    <property type="term" value="F:L-amino-acid oxidase activity"/>
    <property type="evidence" value="ECO:0007669"/>
    <property type="project" value="TreeGrafter"/>
</dbReference>
<proteinExistence type="predicted"/>
<dbReference type="PANTHER" id="PTHR10742:SF342">
    <property type="entry name" value="AMINE OXIDASE"/>
    <property type="match status" value="1"/>
</dbReference>
<feature type="region of interest" description="Disordered" evidence="1">
    <location>
        <begin position="360"/>
        <end position="412"/>
    </location>
</feature>
<feature type="domain" description="Amine oxidase" evidence="2">
    <location>
        <begin position="196"/>
        <end position="349"/>
    </location>
</feature>
<reference evidence="3 4" key="1">
    <citation type="submission" date="2014-09" db="EMBL/GenBank/DDBJ databases">
        <authorList>
            <person name="Magalhaes I.L.F."/>
            <person name="Oliveira U."/>
            <person name="Santos F.R."/>
            <person name="Vidigal T.H.D.A."/>
            <person name="Brescovit A.D."/>
            <person name="Santos A.J."/>
        </authorList>
    </citation>
    <scope>NUCLEOTIDE SEQUENCE [LARGE SCALE GENOMIC DNA]</scope>
</reference>
<dbReference type="InterPro" id="IPR050281">
    <property type="entry name" value="Flavin_monoamine_oxidase"/>
</dbReference>
<feature type="compositionally biased region" description="Polar residues" evidence="1">
    <location>
        <begin position="360"/>
        <end position="372"/>
    </location>
</feature>
<feature type="compositionally biased region" description="Basic and acidic residues" evidence="1">
    <location>
        <begin position="386"/>
        <end position="399"/>
    </location>
</feature>
<dbReference type="AlphaFoldDB" id="A0A0P1BK15"/>
<sequence>MSHVSAVARGSGSTSSSVPKRGVEGSKPKLAIAGAGVSGLYAGILMQRAGWDVDIFEASNRVGGRIQTHRFNDEQDNWFEVGAMRIPQSPAHQIVGDLIDYCNVHGGGKSRLGPLQRIPYVLEHPNNLIHVNGRQVRLCDPEAKCPVKLGFPDVPPAYHGKSAQELLMSVLHPFIEQLHKDFNKGFEEILKYDHLSFRIPRWHTRKEHALRAMHFEPLYKLGIRFKSRFWEKVAQPSFGGQTTTDLPSRWIVYPSNGIGDQGSGVLLLYSWMTDAAAFLPLSIPERLELGLKDLEKIYGPQGVDVQFSTLHDAAGQAEGNIHFAGEHLSRRHTWIAGALSSALSSVREMTGDVTIEALGQHTTTVNPQQPETSRADPEPAVAATAQHKESTHPSNERSLELQPARKPPLAKL</sequence>
<keyword evidence="4" id="KW-1185">Reference proteome</keyword>
<evidence type="ECO:0000256" key="1">
    <source>
        <dbReference type="SAM" id="MobiDB-lite"/>
    </source>
</evidence>
<dbReference type="InterPro" id="IPR002937">
    <property type="entry name" value="Amino_oxidase"/>
</dbReference>
<evidence type="ECO:0000313" key="4">
    <source>
        <dbReference type="Proteomes" id="UP000054845"/>
    </source>
</evidence>
<evidence type="ECO:0000259" key="2">
    <source>
        <dbReference type="Pfam" id="PF01593"/>
    </source>
</evidence>
<dbReference type="PANTHER" id="PTHR10742">
    <property type="entry name" value="FLAVIN MONOAMINE OXIDASE"/>
    <property type="match status" value="1"/>
</dbReference>
<dbReference type="Gene3D" id="3.90.660.10">
    <property type="match status" value="2"/>
</dbReference>
<feature type="region of interest" description="Disordered" evidence="1">
    <location>
        <begin position="1"/>
        <end position="25"/>
    </location>
</feature>
<organism evidence="3 4">
    <name type="scientific">Ceraceosorus bombacis</name>
    <dbReference type="NCBI Taxonomy" id="401625"/>
    <lineage>
        <taxon>Eukaryota</taxon>
        <taxon>Fungi</taxon>
        <taxon>Dikarya</taxon>
        <taxon>Basidiomycota</taxon>
        <taxon>Ustilaginomycotina</taxon>
        <taxon>Exobasidiomycetes</taxon>
        <taxon>Ceraceosorales</taxon>
        <taxon>Ceraceosoraceae</taxon>
        <taxon>Ceraceosorus</taxon>
    </lineage>
</organism>
<dbReference type="Proteomes" id="UP000054845">
    <property type="component" value="Unassembled WGS sequence"/>
</dbReference>
<dbReference type="Pfam" id="PF01593">
    <property type="entry name" value="Amino_oxidase"/>
    <property type="match status" value="2"/>
</dbReference>
<dbReference type="InterPro" id="IPR036188">
    <property type="entry name" value="FAD/NAD-bd_sf"/>
</dbReference>
<dbReference type="SUPFAM" id="SSF51905">
    <property type="entry name" value="FAD/NAD(P)-binding domain"/>
    <property type="match status" value="1"/>
</dbReference>
<dbReference type="STRING" id="401625.A0A0P1BK15"/>
<name>A0A0P1BK15_9BASI</name>
<dbReference type="Gene3D" id="3.50.50.60">
    <property type="entry name" value="FAD/NAD(P)-binding domain"/>
    <property type="match status" value="1"/>
</dbReference>
<evidence type="ECO:0000313" key="3">
    <source>
        <dbReference type="EMBL" id="CEH16492.1"/>
    </source>
</evidence>
<accession>A0A0P1BK15</accession>
<dbReference type="EMBL" id="CCYA01000318">
    <property type="protein sequence ID" value="CEH16492.1"/>
    <property type="molecule type" value="Genomic_DNA"/>
</dbReference>
<feature type="domain" description="Amine oxidase" evidence="2">
    <location>
        <begin position="37"/>
        <end position="155"/>
    </location>
</feature>
<protein>
    <submittedName>
        <fullName evidence="3">Flavin-containing amine oxidase</fullName>
    </submittedName>
</protein>
<dbReference type="SUPFAM" id="SSF54373">
    <property type="entry name" value="FAD-linked reductases, C-terminal domain"/>
    <property type="match status" value="1"/>
</dbReference>